<dbReference type="Gene3D" id="3.30.70.330">
    <property type="match status" value="1"/>
</dbReference>
<keyword evidence="2" id="KW-1185">Reference proteome</keyword>
<reference evidence="1 2" key="1">
    <citation type="submission" date="2022-03" db="EMBL/GenBank/DDBJ databases">
        <authorList>
            <person name="Macdonald S."/>
            <person name="Ahmed S."/>
            <person name="Newling K."/>
        </authorList>
    </citation>
    <scope>NUCLEOTIDE SEQUENCE [LARGE SCALE GENOMIC DNA]</scope>
</reference>
<dbReference type="InterPro" id="IPR012677">
    <property type="entry name" value="Nucleotide-bd_a/b_plait_sf"/>
</dbReference>
<gene>
    <name evidence="1" type="ORF">ERUC_LOCUS35736</name>
</gene>
<organism evidence="1 2">
    <name type="scientific">Eruca vesicaria subsp. sativa</name>
    <name type="common">Garden rocket</name>
    <name type="synonym">Eruca sativa</name>
    <dbReference type="NCBI Taxonomy" id="29727"/>
    <lineage>
        <taxon>Eukaryota</taxon>
        <taxon>Viridiplantae</taxon>
        <taxon>Streptophyta</taxon>
        <taxon>Embryophyta</taxon>
        <taxon>Tracheophyta</taxon>
        <taxon>Spermatophyta</taxon>
        <taxon>Magnoliopsida</taxon>
        <taxon>eudicotyledons</taxon>
        <taxon>Gunneridae</taxon>
        <taxon>Pentapetalae</taxon>
        <taxon>rosids</taxon>
        <taxon>malvids</taxon>
        <taxon>Brassicales</taxon>
        <taxon>Brassicaceae</taxon>
        <taxon>Brassiceae</taxon>
        <taxon>Eruca</taxon>
    </lineage>
</organism>
<sequence length="125" mass="13911">MTICLVVRESLKSKYGTRHVLVLSGFSPSLRTTDLEKLFVDSKDSGFLIRWVDDTTALAVFKTPSTIFGTAVSKTKDISENSSTVDCSQHGIEATGFWFGSKELRGQEAARKNCIVFRQKQRDDA</sequence>
<dbReference type="EMBL" id="CAKOAT010581820">
    <property type="protein sequence ID" value="CAH8383253.1"/>
    <property type="molecule type" value="Genomic_DNA"/>
</dbReference>
<protein>
    <submittedName>
        <fullName evidence="1">Uncharacterized protein</fullName>
    </submittedName>
</protein>
<dbReference type="AlphaFoldDB" id="A0ABC8LI97"/>
<accession>A0ABC8LI97</accession>
<comment type="caution">
    <text evidence="1">The sequence shown here is derived from an EMBL/GenBank/DDBJ whole genome shotgun (WGS) entry which is preliminary data.</text>
</comment>
<proteinExistence type="predicted"/>
<evidence type="ECO:0000313" key="2">
    <source>
        <dbReference type="Proteomes" id="UP001642260"/>
    </source>
</evidence>
<dbReference type="PANTHER" id="PTHR21678">
    <property type="entry name" value="GROWTH INHIBITION AND DIFFERENTIATION RELATED PROTEIN 88"/>
    <property type="match status" value="1"/>
</dbReference>
<dbReference type="PANTHER" id="PTHR21678:SF0">
    <property type="entry name" value="C3H1-TYPE DOMAIN-CONTAINING PROTEIN"/>
    <property type="match status" value="1"/>
</dbReference>
<dbReference type="Proteomes" id="UP001642260">
    <property type="component" value="Unassembled WGS sequence"/>
</dbReference>
<name>A0ABC8LI97_ERUVS</name>
<evidence type="ECO:0000313" key="1">
    <source>
        <dbReference type="EMBL" id="CAH8383253.1"/>
    </source>
</evidence>
<dbReference type="InterPro" id="IPR039884">
    <property type="entry name" value="R3HC1/R3HCL"/>
</dbReference>